<dbReference type="Proteomes" id="UP000280842">
    <property type="component" value="Unassembled WGS sequence"/>
</dbReference>
<evidence type="ECO:0000256" key="5">
    <source>
        <dbReference type="ARBA" id="ARBA00023136"/>
    </source>
</evidence>
<feature type="transmembrane region" description="Helical" evidence="6">
    <location>
        <begin position="303"/>
        <end position="323"/>
    </location>
</feature>
<evidence type="ECO:0000256" key="3">
    <source>
        <dbReference type="ARBA" id="ARBA00022692"/>
    </source>
</evidence>
<evidence type="ECO:0000313" key="8">
    <source>
        <dbReference type="Proteomes" id="UP000280842"/>
    </source>
</evidence>
<dbReference type="PANTHER" id="PTHR33529">
    <property type="entry name" value="SLR0882 PROTEIN-RELATED"/>
    <property type="match status" value="1"/>
</dbReference>
<dbReference type="GO" id="GO:0015920">
    <property type="term" value="P:lipopolysaccharide transport"/>
    <property type="evidence" value="ECO:0007669"/>
    <property type="project" value="TreeGrafter"/>
</dbReference>
<comment type="caution">
    <text evidence="7">The sequence shown here is derived from an EMBL/GenBank/DDBJ whole genome shotgun (WGS) entry which is preliminary data.</text>
</comment>
<keyword evidence="8" id="KW-1185">Reference proteome</keyword>
<evidence type="ECO:0000256" key="4">
    <source>
        <dbReference type="ARBA" id="ARBA00022989"/>
    </source>
</evidence>
<dbReference type="OrthoDB" id="10595at2"/>
<name>A0A3M0BLQ9_9AQUI</name>
<comment type="subcellular location">
    <subcellularLocation>
        <location evidence="1">Cell membrane</location>
        <topology evidence="1">Multi-pass membrane protein</topology>
    </subcellularLocation>
</comment>
<gene>
    <name evidence="7" type="ORF">CLV39_0865</name>
</gene>
<feature type="transmembrane region" description="Helical" evidence="6">
    <location>
        <begin position="274"/>
        <end position="296"/>
    </location>
</feature>
<keyword evidence="3 6" id="KW-0812">Transmembrane</keyword>
<dbReference type="AlphaFoldDB" id="A0A3M0BLQ9"/>
<sequence length="357" mass="42088">MKLLNWYILKKQLILYFIALPAFAFIAALILILEKIGNIKVFNFYDFSLFVLFSLPEKLYYVIPTVSVIVFFIVYRELQISKRIYPILLNGISLKYLYLPAFLFSIFVFVIELLNIEFIMPTTNQLASIHYKKLKGDNLEEEKHLITAHQWIKLNDTTFIYFGFLDLNQNKGKDFVFIQVKKDNFYPLYRIEAKDVKLDKNKIFLKKGKIVSLANIQNFEYTKFDNLDYPVKIDLKNLKKLIKIKKAVSISQFYKKAVIADKFGYPSGFFWSRFFSYTTSIFSPIVLILFTYPFLWLKRKEKYIIIVGLILLYWYLISALASLAETGAIPYFSPLFVNLFYAVLGIVFIKKIKFTEL</sequence>
<feature type="transmembrane region" description="Helical" evidence="6">
    <location>
        <begin position="329"/>
        <end position="349"/>
    </location>
</feature>
<evidence type="ECO:0000256" key="1">
    <source>
        <dbReference type="ARBA" id="ARBA00004651"/>
    </source>
</evidence>
<feature type="transmembrane region" description="Helical" evidence="6">
    <location>
        <begin position="59"/>
        <end position="75"/>
    </location>
</feature>
<accession>A0A3M0BLQ9</accession>
<evidence type="ECO:0000313" key="7">
    <source>
        <dbReference type="EMBL" id="RMA97209.1"/>
    </source>
</evidence>
<evidence type="ECO:0000256" key="2">
    <source>
        <dbReference type="ARBA" id="ARBA00022475"/>
    </source>
</evidence>
<organism evidence="7 8">
    <name type="scientific">Hydrogenothermus marinus</name>
    <dbReference type="NCBI Taxonomy" id="133270"/>
    <lineage>
        <taxon>Bacteria</taxon>
        <taxon>Pseudomonadati</taxon>
        <taxon>Aquificota</taxon>
        <taxon>Aquificia</taxon>
        <taxon>Aquificales</taxon>
        <taxon>Hydrogenothermaceae</taxon>
        <taxon>Hydrogenothermus</taxon>
    </lineage>
</organism>
<dbReference type="PANTHER" id="PTHR33529:SF6">
    <property type="entry name" value="YJGP_YJGQ FAMILY PERMEASE"/>
    <property type="match status" value="1"/>
</dbReference>
<dbReference type="Pfam" id="PF03739">
    <property type="entry name" value="LptF_LptG"/>
    <property type="match status" value="1"/>
</dbReference>
<feature type="transmembrane region" description="Helical" evidence="6">
    <location>
        <begin position="96"/>
        <end position="116"/>
    </location>
</feature>
<dbReference type="RefSeq" id="WP_121922994.1">
    <property type="nucleotide sequence ID" value="NZ_REFO01000011.1"/>
</dbReference>
<dbReference type="EMBL" id="REFO01000011">
    <property type="protein sequence ID" value="RMA97209.1"/>
    <property type="molecule type" value="Genomic_DNA"/>
</dbReference>
<dbReference type="InterPro" id="IPR005495">
    <property type="entry name" value="LptG/LptF_permease"/>
</dbReference>
<feature type="transmembrane region" description="Helical" evidence="6">
    <location>
        <begin position="12"/>
        <end position="33"/>
    </location>
</feature>
<dbReference type="GO" id="GO:0043190">
    <property type="term" value="C:ATP-binding cassette (ABC) transporter complex"/>
    <property type="evidence" value="ECO:0007669"/>
    <property type="project" value="TreeGrafter"/>
</dbReference>
<proteinExistence type="predicted"/>
<reference evidence="7 8" key="1">
    <citation type="submission" date="2018-10" db="EMBL/GenBank/DDBJ databases">
        <title>Genomic Encyclopedia of Archaeal and Bacterial Type Strains, Phase II (KMG-II): from individual species to whole genera.</title>
        <authorList>
            <person name="Goeker M."/>
        </authorList>
    </citation>
    <scope>NUCLEOTIDE SEQUENCE [LARGE SCALE GENOMIC DNA]</scope>
    <source>
        <strain evidence="7 8">VM1</strain>
    </source>
</reference>
<keyword evidence="2" id="KW-1003">Cell membrane</keyword>
<evidence type="ECO:0000256" key="6">
    <source>
        <dbReference type="SAM" id="Phobius"/>
    </source>
</evidence>
<keyword evidence="4 6" id="KW-1133">Transmembrane helix</keyword>
<keyword evidence="5 6" id="KW-0472">Membrane</keyword>
<protein>
    <submittedName>
        <fullName evidence="7">Lipopolysaccharide export LptBFGC system permease protein LptF</fullName>
    </submittedName>
</protein>